<dbReference type="InterPro" id="IPR019808">
    <property type="entry name" value="Histidine_triad_CS"/>
</dbReference>
<dbReference type="PROSITE" id="PS51084">
    <property type="entry name" value="HIT_2"/>
    <property type="match status" value="1"/>
</dbReference>
<dbReference type="InterPro" id="IPR036265">
    <property type="entry name" value="HIT-like_sf"/>
</dbReference>
<accession>A0ABQ8FWK5</accession>
<dbReference type="PANTHER" id="PTHR46648:SF2">
    <property type="entry name" value="HIT DOMAIN-CONTAINING PROTEIN"/>
    <property type="match status" value="1"/>
</dbReference>
<gene>
    <name evidence="3" type="ORF">B0J12DRAFT_583122</name>
</gene>
<evidence type="ECO:0000313" key="4">
    <source>
        <dbReference type="Proteomes" id="UP000774617"/>
    </source>
</evidence>
<dbReference type="Gene3D" id="3.30.428.10">
    <property type="entry name" value="HIT-like"/>
    <property type="match status" value="1"/>
</dbReference>
<dbReference type="Proteomes" id="UP000774617">
    <property type="component" value="Unassembled WGS sequence"/>
</dbReference>
<reference evidence="3 4" key="1">
    <citation type="journal article" date="2021" name="Nat. Commun.">
        <title>Genetic determinants of endophytism in the Arabidopsis root mycobiome.</title>
        <authorList>
            <person name="Mesny F."/>
            <person name="Miyauchi S."/>
            <person name="Thiergart T."/>
            <person name="Pickel B."/>
            <person name="Atanasova L."/>
            <person name="Karlsson M."/>
            <person name="Huettel B."/>
            <person name="Barry K.W."/>
            <person name="Haridas S."/>
            <person name="Chen C."/>
            <person name="Bauer D."/>
            <person name="Andreopoulos W."/>
            <person name="Pangilinan J."/>
            <person name="LaButti K."/>
            <person name="Riley R."/>
            <person name="Lipzen A."/>
            <person name="Clum A."/>
            <person name="Drula E."/>
            <person name="Henrissat B."/>
            <person name="Kohler A."/>
            <person name="Grigoriev I.V."/>
            <person name="Martin F.M."/>
            <person name="Hacquard S."/>
        </authorList>
    </citation>
    <scope>NUCLEOTIDE SEQUENCE [LARGE SCALE GENOMIC DNA]</scope>
    <source>
        <strain evidence="3 4">MPI-SDFR-AT-0080</strain>
    </source>
</reference>
<dbReference type="PANTHER" id="PTHR46648">
    <property type="entry name" value="HIT FAMILY PROTEIN 1"/>
    <property type="match status" value="1"/>
</dbReference>
<name>A0ABQ8FWK5_9PEZI</name>
<comment type="caution">
    <text evidence="3">The sequence shown here is derived from an EMBL/GenBank/DDBJ whole genome shotgun (WGS) entry which is preliminary data.</text>
</comment>
<dbReference type="InterPro" id="IPR011146">
    <property type="entry name" value="HIT-like"/>
</dbReference>
<dbReference type="PROSITE" id="PS00892">
    <property type="entry name" value="HIT_1"/>
    <property type="match status" value="1"/>
</dbReference>
<feature type="short sequence motif" description="Histidine triad motif" evidence="1">
    <location>
        <begin position="144"/>
        <end position="148"/>
    </location>
</feature>
<dbReference type="EMBL" id="JAGTJR010000043">
    <property type="protein sequence ID" value="KAH7031855.1"/>
    <property type="molecule type" value="Genomic_DNA"/>
</dbReference>
<sequence>MVEAKEIAERYPEPCPFCSISAAYPPHTTASSASAGEQKPDRELLDCIPSSAAVEPARVEPAAFIVLSAPRVMAFLDILPMTRGHLLVTTREHRGKVQDVEGLEGRDVGFWLPLLAKTVARVTGVTDYNLVQNNGARAAQVVPHVHFHIIPRPPRMPELKNKSWTMFGRGQREDLDDDEASKLVEEMRSVLREEVKKLGKSRL</sequence>
<evidence type="ECO:0000259" key="2">
    <source>
        <dbReference type="PROSITE" id="PS51084"/>
    </source>
</evidence>
<dbReference type="InterPro" id="IPR001310">
    <property type="entry name" value="Histidine_triad_HIT"/>
</dbReference>
<feature type="domain" description="HIT" evidence="2">
    <location>
        <begin position="52"/>
        <end position="164"/>
    </location>
</feature>
<evidence type="ECO:0000256" key="1">
    <source>
        <dbReference type="PROSITE-ProRule" id="PRU00464"/>
    </source>
</evidence>
<dbReference type="Pfam" id="PF01230">
    <property type="entry name" value="HIT"/>
    <property type="match status" value="1"/>
</dbReference>
<protein>
    <submittedName>
        <fullName evidence="3">HIT-like domain-containing protein</fullName>
    </submittedName>
</protein>
<proteinExistence type="predicted"/>
<keyword evidence="4" id="KW-1185">Reference proteome</keyword>
<organism evidence="3 4">
    <name type="scientific">Macrophomina phaseolina</name>
    <dbReference type="NCBI Taxonomy" id="35725"/>
    <lineage>
        <taxon>Eukaryota</taxon>
        <taxon>Fungi</taxon>
        <taxon>Dikarya</taxon>
        <taxon>Ascomycota</taxon>
        <taxon>Pezizomycotina</taxon>
        <taxon>Dothideomycetes</taxon>
        <taxon>Dothideomycetes incertae sedis</taxon>
        <taxon>Botryosphaeriales</taxon>
        <taxon>Botryosphaeriaceae</taxon>
        <taxon>Macrophomina</taxon>
    </lineage>
</organism>
<dbReference type="SUPFAM" id="SSF54197">
    <property type="entry name" value="HIT-like"/>
    <property type="match status" value="1"/>
</dbReference>
<evidence type="ECO:0000313" key="3">
    <source>
        <dbReference type="EMBL" id="KAH7031855.1"/>
    </source>
</evidence>